<feature type="region of interest" description="Disordered" evidence="1">
    <location>
        <begin position="59"/>
        <end position="80"/>
    </location>
</feature>
<evidence type="ECO:0000256" key="1">
    <source>
        <dbReference type="SAM" id="MobiDB-lite"/>
    </source>
</evidence>
<protein>
    <submittedName>
        <fullName evidence="3">Uncharacterized protein</fullName>
    </submittedName>
</protein>
<dbReference type="InterPro" id="IPR036322">
    <property type="entry name" value="WD40_repeat_dom_sf"/>
</dbReference>
<dbReference type="SUPFAM" id="SSF50978">
    <property type="entry name" value="WD40 repeat-like"/>
    <property type="match status" value="1"/>
</dbReference>
<dbReference type="EMBL" id="CAJOBA010039668">
    <property type="protein sequence ID" value="CAF4081168.1"/>
    <property type="molecule type" value="Genomic_DNA"/>
</dbReference>
<evidence type="ECO:0000313" key="3">
    <source>
        <dbReference type="EMBL" id="CAF4081168.1"/>
    </source>
</evidence>
<evidence type="ECO:0000313" key="4">
    <source>
        <dbReference type="Proteomes" id="UP000682733"/>
    </source>
</evidence>
<gene>
    <name evidence="2" type="ORF">OVA965_LOCUS27419</name>
    <name evidence="3" type="ORF">TMI583_LOCUS28161</name>
</gene>
<dbReference type="AlphaFoldDB" id="A0A8S2Q4I3"/>
<proteinExistence type="predicted"/>
<evidence type="ECO:0000313" key="2">
    <source>
        <dbReference type="EMBL" id="CAF1276162.1"/>
    </source>
</evidence>
<dbReference type="Proteomes" id="UP000677228">
    <property type="component" value="Unassembled WGS sequence"/>
</dbReference>
<comment type="caution">
    <text evidence="3">The sequence shown here is derived from an EMBL/GenBank/DDBJ whole genome shotgun (WGS) entry which is preliminary data.</text>
</comment>
<sequence>MFRKPFEIVYADPDIVQQKQEIRMSKTTRKRRCTSANFHTDEHCSTNDTKHQQQISLQNSQEERESDNCQQLHKSSETEGREKKRVRFDIIEEPIVKFIHRHDICEVDRILQGFTSYGNDRCITINVNGYVRIYNRFGFESELLLCVDKIQGIHYCSHIELLIVVAEDKHQLLGFRINTDNNDEKGKVIKQTTQSNLKSTNLLTSNFKYLLHVVYTSQQRYSIQLLNSRTWKRLRKYEIDSQYEPLSLDSNDRYMAVTIRTNDESIQMRTLVYNYYFREVYTVDYDHDTIQNDLHWLTEKQLIYLSNETMKTVNIVDDNVTIIETVTHGQRLKISQDGQLLWLIDEQGRLILFQIERV</sequence>
<dbReference type="Proteomes" id="UP000682733">
    <property type="component" value="Unassembled WGS sequence"/>
</dbReference>
<accession>A0A8S2Q4I3</accession>
<dbReference type="EMBL" id="CAJNOK010018110">
    <property type="protein sequence ID" value="CAF1276162.1"/>
    <property type="molecule type" value="Genomic_DNA"/>
</dbReference>
<name>A0A8S2Q4I3_9BILA</name>
<reference evidence="3" key="1">
    <citation type="submission" date="2021-02" db="EMBL/GenBank/DDBJ databases">
        <authorList>
            <person name="Nowell W R."/>
        </authorList>
    </citation>
    <scope>NUCLEOTIDE SEQUENCE</scope>
</reference>
<organism evidence="3 4">
    <name type="scientific">Didymodactylos carnosus</name>
    <dbReference type="NCBI Taxonomy" id="1234261"/>
    <lineage>
        <taxon>Eukaryota</taxon>
        <taxon>Metazoa</taxon>
        <taxon>Spiralia</taxon>
        <taxon>Gnathifera</taxon>
        <taxon>Rotifera</taxon>
        <taxon>Eurotatoria</taxon>
        <taxon>Bdelloidea</taxon>
        <taxon>Philodinida</taxon>
        <taxon>Philodinidae</taxon>
        <taxon>Didymodactylos</taxon>
    </lineage>
</organism>